<dbReference type="InterPro" id="IPR002220">
    <property type="entry name" value="DapA-like"/>
</dbReference>
<evidence type="ECO:0000256" key="1">
    <source>
        <dbReference type="ARBA" id="ARBA00023239"/>
    </source>
</evidence>
<sequence length="185" mass="20333">MKGIFGLLPTPYREDLEIHTEDLKKVAAFCCESGQHGIVWPVMVGEFWFLGEEERIRGLDAVLEEVNGRLPVVFGCSGISIPQVVLYSRAAQKAGVDSIIAMAPARTDQDGAIDMYRRMAEVFDGPIMVQNADNYAPLKGEQVAALVDEIPQIEYLKEERQPGPKHIAEVADLVSDQVKCIFGGA</sequence>
<protein>
    <recommendedName>
        <fullName evidence="3">Dihydrodipicolinate synthase family protein</fullName>
    </recommendedName>
</protein>
<dbReference type="SUPFAM" id="SSF51569">
    <property type="entry name" value="Aldolase"/>
    <property type="match status" value="1"/>
</dbReference>
<dbReference type="PANTHER" id="PTHR12128:SF66">
    <property type="entry name" value="4-HYDROXY-2-OXOGLUTARATE ALDOLASE, MITOCHONDRIAL"/>
    <property type="match status" value="1"/>
</dbReference>
<dbReference type="PANTHER" id="PTHR12128">
    <property type="entry name" value="DIHYDRODIPICOLINATE SYNTHASE"/>
    <property type="match status" value="1"/>
</dbReference>
<proteinExistence type="predicted"/>
<keyword evidence="1" id="KW-0456">Lyase</keyword>
<evidence type="ECO:0008006" key="3">
    <source>
        <dbReference type="Google" id="ProtNLM"/>
    </source>
</evidence>
<dbReference type="InterPro" id="IPR013785">
    <property type="entry name" value="Aldolase_TIM"/>
</dbReference>
<dbReference type="Pfam" id="PF00701">
    <property type="entry name" value="DHDPS"/>
    <property type="match status" value="1"/>
</dbReference>
<reference evidence="2" key="1">
    <citation type="submission" date="2018-05" db="EMBL/GenBank/DDBJ databases">
        <authorList>
            <person name="Lanie J.A."/>
            <person name="Ng W.-L."/>
            <person name="Kazmierczak K.M."/>
            <person name="Andrzejewski T.M."/>
            <person name="Davidsen T.M."/>
            <person name="Wayne K.J."/>
            <person name="Tettelin H."/>
            <person name="Glass J.I."/>
            <person name="Rusch D."/>
            <person name="Podicherti R."/>
            <person name="Tsui H.-C.T."/>
            <person name="Winkler M.E."/>
        </authorList>
    </citation>
    <scope>NUCLEOTIDE SEQUENCE</scope>
</reference>
<dbReference type="AlphaFoldDB" id="A0A382MMV2"/>
<dbReference type="GO" id="GO:0008840">
    <property type="term" value="F:4-hydroxy-tetrahydrodipicolinate synthase activity"/>
    <property type="evidence" value="ECO:0007669"/>
    <property type="project" value="TreeGrafter"/>
</dbReference>
<accession>A0A382MMV2</accession>
<dbReference type="Gene3D" id="3.20.20.70">
    <property type="entry name" value="Aldolase class I"/>
    <property type="match status" value="1"/>
</dbReference>
<dbReference type="EMBL" id="UINC01094655">
    <property type="protein sequence ID" value="SVC50076.1"/>
    <property type="molecule type" value="Genomic_DNA"/>
</dbReference>
<gene>
    <name evidence="2" type="ORF">METZ01_LOCUS302930</name>
</gene>
<evidence type="ECO:0000313" key="2">
    <source>
        <dbReference type="EMBL" id="SVC50076.1"/>
    </source>
</evidence>
<dbReference type="CDD" id="cd00408">
    <property type="entry name" value="DHDPS-like"/>
    <property type="match status" value="1"/>
</dbReference>
<name>A0A382MMV2_9ZZZZ</name>
<feature type="non-terminal residue" evidence="2">
    <location>
        <position position="185"/>
    </location>
</feature>
<dbReference type="SMART" id="SM01130">
    <property type="entry name" value="DHDPS"/>
    <property type="match status" value="1"/>
</dbReference>
<organism evidence="2">
    <name type="scientific">marine metagenome</name>
    <dbReference type="NCBI Taxonomy" id="408172"/>
    <lineage>
        <taxon>unclassified sequences</taxon>
        <taxon>metagenomes</taxon>
        <taxon>ecological metagenomes</taxon>
    </lineage>
</organism>